<feature type="transmembrane region" description="Helical" evidence="1">
    <location>
        <begin position="39"/>
        <end position="61"/>
    </location>
</feature>
<gene>
    <name evidence="2" type="ORF">HALOF300_04437</name>
</gene>
<organism evidence="2 3">
    <name type="scientific">Occultella aeris</name>
    <dbReference type="NCBI Taxonomy" id="2761496"/>
    <lineage>
        <taxon>Bacteria</taxon>
        <taxon>Bacillati</taxon>
        <taxon>Actinomycetota</taxon>
        <taxon>Actinomycetes</taxon>
        <taxon>Micrococcales</taxon>
        <taxon>Ruaniaceae</taxon>
        <taxon>Occultella</taxon>
    </lineage>
</organism>
<keyword evidence="3" id="KW-1185">Reference proteome</keyword>
<feature type="transmembrane region" description="Helical" evidence="1">
    <location>
        <begin position="12"/>
        <end position="32"/>
    </location>
</feature>
<comment type="caution">
    <text evidence="2">The sequence shown here is derived from an EMBL/GenBank/DDBJ whole genome shotgun (WGS) entry which is preliminary data.</text>
</comment>
<feature type="transmembrane region" description="Helical" evidence="1">
    <location>
        <begin position="73"/>
        <end position="91"/>
    </location>
</feature>
<dbReference type="InterPro" id="IPR021315">
    <property type="entry name" value="Gap/Sap"/>
</dbReference>
<dbReference type="Pfam" id="PF11139">
    <property type="entry name" value="SfLAP"/>
    <property type="match status" value="1"/>
</dbReference>
<protein>
    <recommendedName>
        <fullName evidence="4">GAP family protein</fullName>
    </recommendedName>
</protein>
<keyword evidence="1" id="KW-1133">Transmembrane helix</keyword>
<name>A0A7M4DQJ7_9MICO</name>
<keyword evidence="1" id="KW-0472">Membrane</keyword>
<evidence type="ECO:0000313" key="3">
    <source>
        <dbReference type="Proteomes" id="UP000419743"/>
    </source>
</evidence>
<feature type="transmembrane region" description="Helical" evidence="1">
    <location>
        <begin position="201"/>
        <end position="223"/>
    </location>
</feature>
<evidence type="ECO:0000256" key="1">
    <source>
        <dbReference type="SAM" id="Phobius"/>
    </source>
</evidence>
<dbReference type="RefSeq" id="WP_156743045.1">
    <property type="nucleotide sequence ID" value="NZ_CACRYJ010000062.1"/>
</dbReference>
<dbReference type="AlphaFoldDB" id="A0A7M4DQJ7"/>
<dbReference type="Proteomes" id="UP000419743">
    <property type="component" value="Unassembled WGS sequence"/>
</dbReference>
<keyword evidence="1" id="KW-0812">Transmembrane</keyword>
<accession>A0A7M4DQJ7</accession>
<evidence type="ECO:0008006" key="4">
    <source>
        <dbReference type="Google" id="ProtNLM"/>
    </source>
</evidence>
<feature type="transmembrane region" description="Helical" evidence="1">
    <location>
        <begin position="157"/>
        <end position="181"/>
    </location>
</feature>
<proteinExistence type="predicted"/>
<sequence>MGEAIGQSLPIAVGVMVSPMPIVAVVLMLVSARARSNGVAFVLGWIVGIAVVGSVVLLLVGDTAGGDDGATPVWVGLLKLVLGLGLLLLAVKQWRGRPGSDVAPVVPKWMAAIETFSPVKAFGLAFLLGGINPKNLLLVVAGATAIANATDARGDQFVALAVFTVVASVGVILPVVIYFVMGDRAARLLEGMRAWMLANNAVIMCVLLLVLGTKVIGDAISILV</sequence>
<dbReference type="EMBL" id="CACRYJ010000062">
    <property type="protein sequence ID" value="VZO39741.1"/>
    <property type="molecule type" value="Genomic_DNA"/>
</dbReference>
<reference evidence="2 3" key="1">
    <citation type="submission" date="2019-11" db="EMBL/GenBank/DDBJ databases">
        <authorList>
            <person name="Criscuolo A."/>
        </authorList>
    </citation>
    <scope>NUCLEOTIDE SEQUENCE [LARGE SCALE GENOMIC DNA]</scope>
    <source>
        <strain evidence="2">CIP111667</strain>
    </source>
</reference>
<evidence type="ECO:0000313" key="2">
    <source>
        <dbReference type="EMBL" id="VZO39741.1"/>
    </source>
</evidence>